<sequence>MTAIPSTYTADHGRSKRAHHPAKPYERHRRPAAPESDQASGLLSALKNLMSTPLRWINDGETSTVSDSHLPTHHAPGSQSNGANGTSTTAPANKLAASTRPPRPPISFKASSNFSTSKTQRLRNPGQPPQQAEGSGATDGSTSTTAPTTAQTSGMPNGVDSDLKSPLTNEPEALKTSDAAAAARKRQYSTRRNILQQYASDTEQANGTVPLAPSPEQSPKRQRRSQWMSEDESDYETNANLPFSPFAHNSRMVSAHTRRSHNPTGIPQVFRRGGSLPMRGHLFPRTSQLSLGRVGMNQSPFNAARILEALDSVSGLPAQDCRPFHARKPIPAFSRRKRATSTARGESESGLHQAAATDRAADTAAENRPATEATAKLSQAPARAEPDNSDQEPVSRSRRGSVSSRAPARKRTASITQQRHLPYSRPRKVSQGIRDKELERHHTIADKLSNLPTDESSEGGKQDKPGEGKRRVVSYSSKPARGSILKASTYTTRVHARARKNVRWKFSALVDDLSDDEDELEQLKNVPPLPLASNALTSSLFDSQPLVPAPAATNRPAAPAVGAFSMSSTTDATTSAASTVMPSVAFGMPVGTTAPTMPKVTAVPADIPTATTASESKPDATPTIPAFGNPPPVSQAFGFAAGSTTAPPAWSSFGTATSSVAPTSQSTATTTPATSAPFGFATSAASFKPMGTEPTTTSAPLFSFGPATSSSAPAPTQAKAESGPVSTNIFQLPAGSSTATTAPSAAPVSAPTAPASGFFNLKSAEPNPPAAVASTAPVAASAFAGFSFKPTTSTGNSAVTQADAAAQPPSFAFGSTVSQPATAANSTSTAAPTSLFGGSGAAEFTGFKAPSSQTATITTSASTNPLFSGKPADVASASATSVKPAFDAGSFAFGAPSATSQPNTLTTSTTTAPLAPTTSAVNPKLTDSSAASKPAFTFGSPTMPSFGASKPTVDPATTNASSTSFTFGATNASGTSSGNGSTVSVAKPTGFSFGASTNGLSAGFGQSKPPTASGFGFGASTSTTAKSPAIFNFGAPSQPLAASSTTGASSGASTGFAGFGASASSTTKPDMDDNDMSTDAMESTLAPVPNSSFGGTATAFGFNQPSGTAASSASTTGPLFSGFGQSTGATTPGFGGGTGGGFKANPTLGSNASSGTAPGSNGGGPSTTFTFGSNNAASATSSTFGSTGGGSAGTGGGFALQPSSTNAAAPLPSTVFGAAPAGGNQSRGSSPFAFGGGGATNPPGTPTGSVPTTPSSSFNRADTPPVQFAMGTAPQSPSTQGRKFARIRRRLNK</sequence>
<dbReference type="EMBL" id="JANBQB010000932">
    <property type="protein sequence ID" value="KAJ1972930.1"/>
    <property type="molecule type" value="Genomic_DNA"/>
</dbReference>
<accession>A0A9W8AZ74</accession>
<name>A0A9W8AZ74_9FUNG</name>
<feature type="region of interest" description="Disordered" evidence="1">
    <location>
        <begin position="655"/>
        <end position="675"/>
    </location>
</feature>
<evidence type="ECO:0000313" key="3">
    <source>
        <dbReference type="Proteomes" id="UP001151582"/>
    </source>
</evidence>
<feature type="compositionally biased region" description="Low complexity" evidence="1">
    <location>
        <begin position="354"/>
        <end position="364"/>
    </location>
</feature>
<feature type="compositionally biased region" description="Polar residues" evidence="1">
    <location>
        <begin position="77"/>
        <end position="91"/>
    </location>
</feature>
<feature type="compositionally biased region" description="Low complexity" evidence="1">
    <location>
        <begin position="132"/>
        <end position="154"/>
    </location>
</feature>
<feature type="compositionally biased region" description="Polar residues" evidence="1">
    <location>
        <begin position="60"/>
        <end position="69"/>
    </location>
</feature>
<organism evidence="2 3">
    <name type="scientific">Dimargaris verticillata</name>
    <dbReference type="NCBI Taxonomy" id="2761393"/>
    <lineage>
        <taxon>Eukaryota</taxon>
        <taxon>Fungi</taxon>
        <taxon>Fungi incertae sedis</taxon>
        <taxon>Zoopagomycota</taxon>
        <taxon>Kickxellomycotina</taxon>
        <taxon>Dimargaritomycetes</taxon>
        <taxon>Dimargaritales</taxon>
        <taxon>Dimargaritaceae</taxon>
        <taxon>Dimargaris</taxon>
    </lineage>
</organism>
<reference evidence="2" key="1">
    <citation type="submission" date="2022-07" db="EMBL/GenBank/DDBJ databases">
        <title>Phylogenomic reconstructions and comparative analyses of Kickxellomycotina fungi.</title>
        <authorList>
            <person name="Reynolds N.K."/>
            <person name="Stajich J.E."/>
            <person name="Barry K."/>
            <person name="Grigoriev I.V."/>
            <person name="Crous P."/>
            <person name="Smith M.E."/>
        </authorList>
    </citation>
    <scope>NUCLEOTIDE SEQUENCE</scope>
    <source>
        <strain evidence="2">RSA 567</strain>
    </source>
</reference>
<comment type="caution">
    <text evidence="2">The sequence shown here is derived from an EMBL/GenBank/DDBJ whole genome shotgun (WGS) entry which is preliminary data.</text>
</comment>
<feature type="region of interest" description="Disordered" evidence="1">
    <location>
        <begin position="1"/>
        <end position="39"/>
    </location>
</feature>
<evidence type="ECO:0000313" key="2">
    <source>
        <dbReference type="EMBL" id="KAJ1972930.1"/>
    </source>
</evidence>
<protein>
    <submittedName>
        <fullName evidence="2">Uncharacterized protein</fullName>
    </submittedName>
</protein>
<feature type="compositionally biased region" description="Polar residues" evidence="1">
    <location>
        <begin position="1089"/>
        <end position="1099"/>
    </location>
</feature>
<feature type="region of interest" description="Disordered" evidence="1">
    <location>
        <begin position="316"/>
        <end position="480"/>
    </location>
</feature>
<proteinExistence type="predicted"/>
<keyword evidence="3" id="KW-1185">Reference proteome</keyword>
<feature type="region of interest" description="Disordered" evidence="1">
    <location>
        <begin position="1218"/>
        <end position="1293"/>
    </location>
</feature>
<feature type="region of interest" description="Disordered" evidence="1">
    <location>
        <begin position="1121"/>
        <end position="1169"/>
    </location>
</feature>
<feature type="compositionally biased region" description="Basic residues" evidence="1">
    <location>
        <begin position="14"/>
        <end position="31"/>
    </location>
</feature>
<evidence type="ECO:0000256" key="1">
    <source>
        <dbReference type="SAM" id="MobiDB-lite"/>
    </source>
</evidence>
<feature type="region of interest" description="Disordered" evidence="1">
    <location>
        <begin position="897"/>
        <end position="926"/>
    </location>
</feature>
<feature type="compositionally biased region" description="Basic and acidic residues" evidence="1">
    <location>
        <begin position="433"/>
        <end position="445"/>
    </location>
</feature>
<feature type="region of interest" description="Disordered" evidence="1">
    <location>
        <begin position="60"/>
        <end position="188"/>
    </location>
</feature>
<feature type="compositionally biased region" description="Low complexity" evidence="1">
    <location>
        <begin position="1240"/>
        <end position="1257"/>
    </location>
</feature>
<feature type="region of interest" description="Disordered" evidence="1">
    <location>
        <begin position="200"/>
        <end position="280"/>
    </location>
</feature>
<feature type="region of interest" description="Disordered" evidence="1">
    <location>
        <begin position="1061"/>
        <end position="1099"/>
    </location>
</feature>
<feature type="region of interest" description="Disordered" evidence="1">
    <location>
        <begin position="941"/>
        <end position="960"/>
    </location>
</feature>
<feature type="compositionally biased region" description="Low complexity" evidence="1">
    <location>
        <begin position="1149"/>
        <end position="1159"/>
    </location>
</feature>
<feature type="compositionally biased region" description="Basic and acidic residues" evidence="1">
    <location>
        <begin position="458"/>
        <end position="470"/>
    </location>
</feature>
<feature type="compositionally biased region" description="Low complexity" evidence="1">
    <location>
        <begin position="904"/>
        <end position="919"/>
    </location>
</feature>
<feature type="compositionally biased region" description="Basic residues" evidence="1">
    <location>
        <begin position="324"/>
        <end position="339"/>
    </location>
</feature>
<feature type="compositionally biased region" description="Gly residues" evidence="1">
    <location>
        <begin position="1133"/>
        <end position="1142"/>
    </location>
</feature>
<dbReference type="OrthoDB" id="10444705at2759"/>
<dbReference type="Proteomes" id="UP001151582">
    <property type="component" value="Unassembled WGS sequence"/>
</dbReference>
<gene>
    <name evidence="2" type="ORF">H4R34_005245</name>
</gene>
<feature type="compositionally biased region" description="Basic residues" evidence="1">
    <location>
        <begin position="1283"/>
        <end position="1293"/>
    </location>
</feature>
<feature type="compositionally biased region" description="Polar residues" evidence="1">
    <location>
        <begin position="109"/>
        <end position="119"/>
    </location>
</feature>